<dbReference type="InterPro" id="IPR033453">
    <property type="entry name" value="Glyco_hydro_30_TIM-barrel"/>
</dbReference>
<dbReference type="Pfam" id="PF17189">
    <property type="entry name" value="Glyco_hydro_30C"/>
    <property type="match status" value="1"/>
</dbReference>
<evidence type="ECO:0000259" key="6">
    <source>
        <dbReference type="Pfam" id="PF02055"/>
    </source>
</evidence>
<dbReference type="PRINTS" id="PR00843">
    <property type="entry name" value="GLHYDRLASE30"/>
</dbReference>
<evidence type="ECO:0000256" key="4">
    <source>
        <dbReference type="RuleBase" id="RU361188"/>
    </source>
</evidence>
<feature type="domain" description="Glycosyl hydrolase family 30 beta sandwich" evidence="7">
    <location>
        <begin position="431"/>
        <end position="493"/>
    </location>
</feature>
<dbReference type="PANTHER" id="PTHR11069">
    <property type="entry name" value="GLUCOSYLCERAMIDASE"/>
    <property type="match status" value="1"/>
</dbReference>
<evidence type="ECO:0000313" key="9">
    <source>
        <dbReference type="Proteomes" id="UP000478417"/>
    </source>
</evidence>
<evidence type="ECO:0000313" key="8">
    <source>
        <dbReference type="EMBL" id="NDV63236.1"/>
    </source>
</evidence>
<dbReference type="PANTHER" id="PTHR11069:SF23">
    <property type="entry name" value="LYSOSOMAL ACID GLUCOSYLCERAMIDASE"/>
    <property type="match status" value="1"/>
</dbReference>
<dbReference type="RefSeq" id="WP_163966503.1">
    <property type="nucleotide sequence ID" value="NZ_JAAGNX010000003.1"/>
</dbReference>
<dbReference type="GO" id="GO:0006680">
    <property type="term" value="P:glucosylceramide catabolic process"/>
    <property type="evidence" value="ECO:0007669"/>
    <property type="project" value="TreeGrafter"/>
</dbReference>
<proteinExistence type="inferred from homology"/>
<dbReference type="SUPFAM" id="SSF51445">
    <property type="entry name" value="(Trans)glycosidases"/>
    <property type="match status" value="1"/>
</dbReference>
<accession>A0A6B2M4G0</accession>
<feature type="chain" id="PRO_5025663082" evidence="5">
    <location>
        <begin position="20"/>
        <end position="499"/>
    </location>
</feature>
<feature type="domain" description="Glycosyl hydrolase family 30 TIM-barrel" evidence="6">
    <location>
        <begin position="362"/>
        <end position="428"/>
    </location>
</feature>
<keyword evidence="9" id="KW-1185">Reference proteome</keyword>
<dbReference type="Gene3D" id="3.20.20.80">
    <property type="entry name" value="Glycosidases"/>
    <property type="match status" value="1"/>
</dbReference>
<comment type="caution">
    <text evidence="8">The sequence shown here is derived from an EMBL/GenBank/DDBJ whole genome shotgun (WGS) entry which is preliminary data.</text>
</comment>
<name>A0A6B2M4G0_9BACT</name>
<feature type="domain" description="Glycosyl hydrolase family 30 TIM-barrel" evidence="6">
    <location>
        <begin position="62"/>
        <end position="322"/>
    </location>
</feature>
<keyword evidence="3 4" id="KW-0378">Hydrolase</keyword>
<dbReference type="InterPro" id="IPR013780">
    <property type="entry name" value="Glyco_hydro_b"/>
</dbReference>
<dbReference type="Proteomes" id="UP000478417">
    <property type="component" value="Unassembled WGS sequence"/>
</dbReference>
<keyword evidence="2 5" id="KW-0732">Signal</keyword>
<organism evidence="8 9">
    <name type="scientific">Oceanipulchritudo coccoides</name>
    <dbReference type="NCBI Taxonomy" id="2706888"/>
    <lineage>
        <taxon>Bacteria</taxon>
        <taxon>Pseudomonadati</taxon>
        <taxon>Verrucomicrobiota</taxon>
        <taxon>Opitutia</taxon>
        <taxon>Puniceicoccales</taxon>
        <taxon>Oceanipulchritudinaceae</taxon>
        <taxon>Oceanipulchritudo</taxon>
    </lineage>
</organism>
<evidence type="ECO:0000256" key="2">
    <source>
        <dbReference type="ARBA" id="ARBA00022729"/>
    </source>
</evidence>
<dbReference type="GO" id="GO:0004348">
    <property type="term" value="F:glucosylceramidase activity"/>
    <property type="evidence" value="ECO:0007669"/>
    <property type="project" value="InterPro"/>
</dbReference>
<keyword evidence="4" id="KW-0326">Glycosidase</keyword>
<feature type="signal peptide" evidence="5">
    <location>
        <begin position="1"/>
        <end position="19"/>
    </location>
</feature>
<dbReference type="InterPro" id="IPR017853">
    <property type="entry name" value="GH"/>
</dbReference>
<gene>
    <name evidence="8" type="ORF">G0Q06_12290</name>
</gene>
<reference evidence="8 9" key="1">
    <citation type="submission" date="2020-02" db="EMBL/GenBank/DDBJ databases">
        <title>Albibacoteraceae fam. nov., the first described family within the subdivision 4 Verrucomicrobia.</title>
        <authorList>
            <person name="Xi F."/>
        </authorList>
    </citation>
    <scope>NUCLEOTIDE SEQUENCE [LARGE SCALE GENOMIC DNA]</scope>
    <source>
        <strain evidence="8 9">CK1056</strain>
    </source>
</reference>
<evidence type="ECO:0000259" key="7">
    <source>
        <dbReference type="Pfam" id="PF17189"/>
    </source>
</evidence>
<dbReference type="Gene3D" id="2.60.40.1180">
    <property type="entry name" value="Golgi alpha-mannosidase II"/>
    <property type="match status" value="1"/>
</dbReference>
<dbReference type="EMBL" id="JAAGNX010000003">
    <property type="protein sequence ID" value="NDV63236.1"/>
    <property type="molecule type" value="Genomic_DNA"/>
</dbReference>
<dbReference type="InterPro" id="IPR001139">
    <property type="entry name" value="Glyco_hydro_30"/>
</dbReference>
<protein>
    <submittedName>
        <fullName evidence="8">Glycoside hydrolase family 30 protein</fullName>
    </submittedName>
</protein>
<evidence type="ECO:0000256" key="1">
    <source>
        <dbReference type="ARBA" id="ARBA00005382"/>
    </source>
</evidence>
<dbReference type="Pfam" id="PF02055">
    <property type="entry name" value="Glyco_hydro_30"/>
    <property type="match status" value="2"/>
</dbReference>
<comment type="similarity">
    <text evidence="1 4">Belongs to the glycosyl hydrolase 30 family.</text>
</comment>
<dbReference type="GO" id="GO:0016020">
    <property type="term" value="C:membrane"/>
    <property type="evidence" value="ECO:0007669"/>
    <property type="project" value="GOC"/>
</dbReference>
<dbReference type="AlphaFoldDB" id="A0A6B2M4G0"/>
<sequence length="499" mass="56246">MKLIPFFLLSILISTGLTAQIHQTTRQGDRLAKVRELSEIPETEEVRVLSVDPSREFQTLLGIGGSFTESAAEVFYELSKERQAELLKACFSPEGAHYSLTRTHIASCDFSLRNFTYAPVTGDLELEHFSIEPDRTWLLPLIKSAQAVAGADFRILASPWTAPPWMKDNKTWNGGKLLPEYYGVFSDYLVKYIRAYAAEGIPIWGITPMNEPLGNGANWESTHFTPDEMRVLIKDHLGPTLKKAELDILIWIFDQNRDDELIDWTNTILGDEEAAAFVAGTAVHWYESTVSSSGEVLDQVQQAFPDKQILHSEGCIDAMGDDETIGAWLEDDWYWRAEATDWGYIWASDEDKPDHPPYRPFYRYARDLIEGLNHHLTGWIDWNLLLNFRGGPNHARNYCLAPILVDSGRDRIYYTPLYYAMAHVSKFVRPGAVRVGLSGQDDAFLATAFRNPDQSIAVVVFNPLEEDALYSINLPGRPEPMTIRIPGQALQTVVLPAGS</sequence>
<evidence type="ECO:0000256" key="5">
    <source>
        <dbReference type="SAM" id="SignalP"/>
    </source>
</evidence>
<evidence type="ECO:0000256" key="3">
    <source>
        <dbReference type="ARBA" id="ARBA00022801"/>
    </source>
</evidence>
<dbReference type="InterPro" id="IPR033452">
    <property type="entry name" value="GH30_C"/>
</dbReference>